<sequence>MPKDSPLPPPLPPPRYLADIKTKSSSISQNFDASLLEKLDGRRAENIPTTAKDRNTSALNTTLNHPESKTEPRQNSQLQPLSLPIRENRAELSESPTSSQNPDFPEEETRVQKLYVEDYMVPGDYSFPIIGQKRQALSLSRHDEIPHLQRVSSAGDLFKTQESPVSRSSPVIRHNFGYSGSNHSSSSIRSYGSNNSYACSVRSARGIRDEDTDIGFEEGMKQPKSRTFRSVKYMANPLSLSPGARSRRNSATEIVDARSKNFETLEDIHQTWDEFCVSQLVAFLQICTPADRMIRQGGNANFISYQASPKPGQPESQLQTLHHRNSKFSLSRSSIRSHRSHISQNSSSTASSFYSQVSDADMSLLFAEYKGKFAIVYKNVKDITRQSKVQKVLRPERSRKPQASISILSSATELGYVAKSEYSRSRAHLVSRKFIPRLICECCLKKPKKFETPEELIVHEKEKQYQCAYCPNRFKNKNEAERHQVSLHKRRHSWSCAALSGYAAAFHPSLRCPNEADTCGYCGDEFPRSGTSKDGDIKVALDGDWDLRIDHLQEMHKFGECNYSRSRLNARPAKMHASPATHSTSLNTYKMEIQIKPIYAIPTR</sequence>
<dbReference type="InterPro" id="IPR057026">
    <property type="entry name" value="Znf-C2H2_ascomycetes"/>
</dbReference>
<comment type="caution">
    <text evidence="4">The sequence shown here is derived from an EMBL/GenBank/DDBJ whole genome shotgun (WGS) entry which is preliminary data.</text>
</comment>
<dbReference type="Proteomes" id="UP000566819">
    <property type="component" value="Unassembled WGS sequence"/>
</dbReference>
<evidence type="ECO:0000259" key="3">
    <source>
        <dbReference type="PROSITE" id="PS50157"/>
    </source>
</evidence>
<evidence type="ECO:0000256" key="1">
    <source>
        <dbReference type="PROSITE-ProRule" id="PRU00042"/>
    </source>
</evidence>
<keyword evidence="1" id="KW-0479">Metal-binding</keyword>
<evidence type="ECO:0000313" key="5">
    <source>
        <dbReference type="Proteomes" id="UP000566819"/>
    </source>
</evidence>
<keyword evidence="1" id="KW-0862">Zinc</keyword>
<name>A0A8H4RP96_9HELO</name>
<dbReference type="InterPro" id="IPR013087">
    <property type="entry name" value="Znf_C2H2_type"/>
</dbReference>
<feature type="domain" description="C2H2-type" evidence="3">
    <location>
        <begin position="465"/>
        <end position="493"/>
    </location>
</feature>
<feature type="compositionally biased region" description="Basic and acidic residues" evidence="2">
    <location>
        <begin position="35"/>
        <end position="55"/>
    </location>
</feature>
<dbReference type="PROSITE" id="PS00028">
    <property type="entry name" value="ZINC_FINGER_C2H2_1"/>
    <property type="match status" value="1"/>
</dbReference>
<dbReference type="AlphaFoldDB" id="A0A8H4RP96"/>
<proteinExistence type="predicted"/>
<protein>
    <recommendedName>
        <fullName evidence="3">C2H2-type domain-containing protein</fullName>
    </recommendedName>
</protein>
<dbReference type="EMBL" id="JAAMPI010000314">
    <property type="protein sequence ID" value="KAF4632823.1"/>
    <property type="molecule type" value="Genomic_DNA"/>
</dbReference>
<reference evidence="4 5" key="1">
    <citation type="submission" date="2020-03" db="EMBL/GenBank/DDBJ databases">
        <title>Draft Genome Sequence of Cudoniella acicularis.</title>
        <authorList>
            <person name="Buettner E."/>
            <person name="Kellner H."/>
        </authorList>
    </citation>
    <scope>NUCLEOTIDE SEQUENCE [LARGE SCALE GENOMIC DNA]</scope>
    <source>
        <strain evidence="4 5">DSM 108380</strain>
    </source>
</reference>
<dbReference type="Pfam" id="PF24537">
    <property type="entry name" value="zf-C2H2_fungi"/>
    <property type="match status" value="1"/>
</dbReference>
<gene>
    <name evidence="4" type="ORF">G7Y89_g5300</name>
</gene>
<dbReference type="PROSITE" id="PS50157">
    <property type="entry name" value="ZINC_FINGER_C2H2_2"/>
    <property type="match status" value="1"/>
</dbReference>
<accession>A0A8H4RP96</accession>
<feature type="compositionally biased region" description="Pro residues" evidence="2">
    <location>
        <begin position="1"/>
        <end position="15"/>
    </location>
</feature>
<dbReference type="OrthoDB" id="3524154at2759"/>
<evidence type="ECO:0000256" key="2">
    <source>
        <dbReference type="SAM" id="MobiDB-lite"/>
    </source>
</evidence>
<keyword evidence="1" id="KW-0863">Zinc-finger</keyword>
<keyword evidence="5" id="KW-1185">Reference proteome</keyword>
<evidence type="ECO:0000313" key="4">
    <source>
        <dbReference type="EMBL" id="KAF4632823.1"/>
    </source>
</evidence>
<feature type="region of interest" description="Disordered" evidence="2">
    <location>
        <begin position="1"/>
        <end position="81"/>
    </location>
</feature>
<feature type="compositionally biased region" description="Polar residues" evidence="2">
    <location>
        <begin position="56"/>
        <end position="65"/>
    </location>
</feature>
<feature type="compositionally biased region" description="Polar residues" evidence="2">
    <location>
        <begin position="23"/>
        <end position="32"/>
    </location>
</feature>
<dbReference type="GO" id="GO:0008270">
    <property type="term" value="F:zinc ion binding"/>
    <property type="evidence" value="ECO:0007669"/>
    <property type="project" value="UniProtKB-KW"/>
</dbReference>
<organism evidence="4 5">
    <name type="scientific">Cudoniella acicularis</name>
    <dbReference type="NCBI Taxonomy" id="354080"/>
    <lineage>
        <taxon>Eukaryota</taxon>
        <taxon>Fungi</taxon>
        <taxon>Dikarya</taxon>
        <taxon>Ascomycota</taxon>
        <taxon>Pezizomycotina</taxon>
        <taxon>Leotiomycetes</taxon>
        <taxon>Helotiales</taxon>
        <taxon>Tricladiaceae</taxon>
        <taxon>Cudoniella</taxon>
    </lineage>
</organism>